<dbReference type="InterPro" id="IPR045376">
    <property type="entry name" value="Maf_N"/>
</dbReference>
<evidence type="ECO:0000259" key="1">
    <source>
        <dbReference type="Pfam" id="PF01973"/>
    </source>
</evidence>
<evidence type="ECO:0008006" key="5">
    <source>
        <dbReference type="Google" id="ProtNLM"/>
    </source>
</evidence>
<organism evidence="3 4">
    <name type="scientific">Paenibacillus radicis</name>
    <name type="common">ex Gao et al. 2016</name>
    <dbReference type="NCBI Taxonomy" id="1737354"/>
    <lineage>
        <taxon>Bacteria</taxon>
        <taxon>Bacillati</taxon>
        <taxon>Bacillota</taxon>
        <taxon>Bacilli</taxon>
        <taxon>Bacillales</taxon>
        <taxon>Paenibacillaceae</taxon>
        <taxon>Paenibacillus</taxon>
    </lineage>
</organism>
<dbReference type="RefSeq" id="WP_188892220.1">
    <property type="nucleotide sequence ID" value="NZ_BMHY01000013.1"/>
</dbReference>
<feature type="domain" description="6-hydroxymethylpterin diphosphokinase MptE-like" evidence="1">
    <location>
        <begin position="337"/>
        <end position="505"/>
    </location>
</feature>
<sequence>MNQQEEQLKDTVEAIRVFLPQLIQACSKLERMFYGPITNELWSELGEVVEGIDDLYRTLTSICDETKEYMDIHTGLTIENAINSISEYFQSMNQCVDAKNYVGASDHLKYELQSVFQQLSNCLGPSSIIREQQYEANMSFLKQFYPKVHTHLEAVTVDQQHYRVIYSKHGFPNLLLHEEGHDVLLYSQYDPMNEAQWWADRLASKVESKLNIMIYGLGLGYHLQQYAQAYPNHQLSIYEPDEQILLAGMSAIDLKTLFESCNVTDFVVGENKSLRDRMFFRFLKYMKGDPEIIAISVYDKLKSLDKETFSNDAQYAIVNYYSSLRMYNKYGLEWATNSMNNLAVTLATPSISGMKNKLEGMTAVIVGAGPSLEIDIEYVRELKKHAVIIAAGTTIQSLLHFGVVPHLIVSMDGSEANYNAFKDLSINHIPFLFTPMVKYKIMDEREENLFHVHFTSDVITKGIMALTEKDPIFTTNQSVTGTAIQAAIYMGCTEIVFTGQDLSYPLDQIYASGARHVSDEIKDLTIKSAVLTVENVKGGLNRTNNSLKTTLADIEELLGKNPQIPYVNTSENGAKIKHTVWEPMDKVVARLSNNIAIPDDFLIKQIRDLEGYDERRIRSIRATVYQLPEELKECEQLLRRIDQSIEKVQGLSITHPQKAYQAFLSIDKDWRVVVDSTVFNSLYLMIMRNDLSAFERDLPELANELNLINKSKLIRELMQPLVHKMLEYCPSIMEIVEEAKQRVESRAK</sequence>
<keyword evidence="4" id="KW-1185">Reference proteome</keyword>
<reference evidence="3 4" key="1">
    <citation type="journal article" date="2014" name="Int. J. Syst. Evol. Microbiol.">
        <title>Complete genome sequence of Corynebacterium casei LMG S-19264T (=DSM 44701T), isolated from a smear-ripened cheese.</title>
        <authorList>
            <consortium name="US DOE Joint Genome Institute (JGI-PGF)"/>
            <person name="Walter F."/>
            <person name="Albersmeier A."/>
            <person name="Kalinowski J."/>
            <person name="Ruckert C."/>
        </authorList>
    </citation>
    <scope>NUCLEOTIDE SEQUENCE [LARGE SCALE GENOMIC DNA]</scope>
    <source>
        <strain evidence="3 4">CGMCC 1.15286</strain>
    </source>
</reference>
<dbReference type="EMBL" id="BMHY01000013">
    <property type="protein sequence ID" value="GGG84503.1"/>
    <property type="molecule type" value="Genomic_DNA"/>
</dbReference>
<feature type="domain" description="Glycosyltransferase Maf N-terminal" evidence="2">
    <location>
        <begin position="211"/>
        <end position="264"/>
    </location>
</feature>
<dbReference type="PANTHER" id="PTHR41786:SF1">
    <property type="entry name" value="6-HYDROXYMETHYLPTERIN DIPHOSPHOKINASE MPTE-LIKE DOMAIN-CONTAINING PROTEIN"/>
    <property type="match status" value="1"/>
</dbReference>
<proteinExistence type="predicted"/>
<dbReference type="AlphaFoldDB" id="A0A917HMH5"/>
<protein>
    <recommendedName>
        <fullName evidence="5">Motility associated factor glycosyltransferase family protein</fullName>
    </recommendedName>
</protein>
<accession>A0A917HMH5</accession>
<evidence type="ECO:0000313" key="3">
    <source>
        <dbReference type="EMBL" id="GGG84503.1"/>
    </source>
</evidence>
<dbReference type="Pfam" id="PF01973">
    <property type="entry name" value="MptE-like"/>
    <property type="match status" value="1"/>
</dbReference>
<dbReference type="Pfam" id="PF20157">
    <property type="entry name" value="Maf_flag10_N"/>
    <property type="match status" value="1"/>
</dbReference>
<evidence type="ECO:0000259" key="2">
    <source>
        <dbReference type="Pfam" id="PF20157"/>
    </source>
</evidence>
<evidence type="ECO:0000313" key="4">
    <source>
        <dbReference type="Proteomes" id="UP000600247"/>
    </source>
</evidence>
<name>A0A917HMH5_9BACL</name>
<comment type="caution">
    <text evidence="3">The sequence shown here is derived from an EMBL/GenBank/DDBJ whole genome shotgun (WGS) entry which is preliminary data.</text>
</comment>
<dbReference type="PANTHER" id="PTHR41786">
    <property type="entry name" value="MOTILITY ACCESSORY FACTOR MAF"/>
    <property type="match status" value="1"/>
</dbReference>
<dbReference type="Gene3D" id="3.90.1480.10">
    <property type="entry name" value="Alpha-2,3-sialyltransferase"/>
    <property type="match status" value="1"/>
</dbReference>
<dbReference type="InterPro" id="IPR002826">
    <property type="entry name" value="MptE-like"/>
</dbReference>
<gene>
    <name evidence="3" type="ORF">GCM10010918_47930</name>
</gene>
<dbReference type="Proteomes" id="UP000600247">
    <property type="component" value="Unassembled WGS sequence"/>
</dbReference>